<organism evidence="2 3">
    <name type="scientific">Galactobacter valiniphilus</name>
    <dbReference type="NCBI Taxonomy" id="2676122"/>
    <lineage>
        <taxon>Bacteria</taxon>
        <taxon>Bacillati</taxon>
        <taxon>Actinomycetota</taxon>
        <taxon>Actinomycetes</taxon>
        <taxon>Micrococcales</taxon>
        <taxon>Micrococcaceae</taxon>
        <taxon>Galactobacter</taxon>
    </lineage>
</organism>
<proteinExistence type="predicted"/>
<protein>
    <submittedName>
        <fullName evidence="2">Uncharacterized protein</fullName>
    </submittedName>
</protein>
<gene>
    <name evidence="2" type="ORF">DWB68_14130</name>
</gene>
<evidence type="ECO:0000313" key="3">
    <source>
        <dbReference type="Proteomes" id="UP000265419"/>
    </source>
</evidence>
<keyword evidence="3" id="KW-1185">Reference proteome</keyword>
<feature type="transmembrane region" description="Helical" evidence="1">
    <location>
        <begin position="76"/>
        <end position="99"/>
    </location>
</feature>
<keyword evidence="1" id="KW-1133">Transmembrane helix</keyword>
<evidence type="ECO:0000313" key="2">
    <source>
        <dbReference type="EMBL" id="RII41150.1"/>
    </source>
</evidence>
<keyword evidence="1" id="KW-0472">Membrane</keyword>
<dbReference type="AlphaFoldDB" id="A0A399J7Q2"/>
<feature type="transmembrane region" description="Helical" evidence="1">
    <location>
        <begin position="27"/>
        <end position="56"/>
    </location>
</feature>
<accession>A0A399J7Q2</accession>
<feature type="transmembrane region" description="Helical" evidence="1">
    <location>
        <begin position="106"/>
        <end position="130"/>
    </location>
</feature>
<name>A0A399J7Q2_9MICC</name>
<reference evidence="2 3" key="1">
    <citation type="submission" date="2018-07" db="EMBL/GenBank/DDBJ databases">
        <title>Arthrobacter sp. nov., isolated from raw cow's milk with high bacterial count.</title>
        <authorList>
            <person name="Hahne J."/>
            <person name="Isele D."/>
            <person name="Lipski A."/>
        </authorList>
    </citation>
    <scope>NUCLEOTIDE SEQUENCE [LARGE SCALE GENOMIC DNA]</scope>
    <source>
        <strain evidence="2 3">JZ R-35</strain>
    </source>
</reference>
<sequence>MRTSAETASPFGGSARPARSRVASHPLGVISVILAGSAFVLVALSVAMVGTAAASMLSIYGRRLVEIPFAELPPSISVYVVVMGLAWAAWLVALVLAVIAVLRHRCLVCGSVALAVCAATPFLAVALWQLTSTAGV</sequence>
<keyword evidence="1" id="KW-0812">Transmembrane</keyword>
<evidence type="ECO:0000256" key="1">
    <source>
        <dbReference type="SAM" id="Phobius"/>
    </source>
</evidence>
<dbReference type="Proteomes" id="UP000265419">
    <property type="component" value="Unassembled WGS sequence"/>
</dbReference>
<dbReference type="RefSeq" id="WP_119425762.1">
    <property type="nucleotide sequence ID" value="NZ_QQXK01000035.1"/>
</dbReference>
<comment type="caution">
    <text evidence="2">The sequence shown here is derived from an EMBL/GenBank/DDBJ whole genome shotgun (WGS) entry which is preliminary data.</text>
</comment>
<dbReference type="EMBL" id="QQXK01000035">
    <property type="protein sequence ID" value="RII41150.1"/>
    <property type="molecule type" value="Genomic_DNA"/>
</dbReference>